<gene>
    <name evidence="2" type="ORF">CEXT_593561</name>
</gene>
<feature type="region of interest" description="Disordered" evidence="1">
    <location>
        <begin position="54"/>
        <end position="76"/>
    </location>
</feature>
<accession>A0AAV4N415</accession>
<comment type="caution">
    <text evidence="2">The sequence shown here is derived from an EMBL/GenBank/DDBJ whole genome shotgun (WGS) entry which is preliminary data.</text>
</comment>
<reference evidence="2 3" key="1">
    <citation type="submission" date="2021-06" db="EMBL/GenBank/DDBJ databases">
        <title>Caerostris extrusa draft genome.</title>
        <authorList>
            <person name="Kono N."/>
            <person name="Arakawa K."/>
        </authorList>
    </citation>
    <scope>NUCLEOTIDE SEQUENCE [LARGE SCALE GENOMIC DNA]</scope>
</reference>
<evidence type="ECO:0000256" key="1">
    <source>
        <dbReference type="SAM" id="MobiDB-lite"/>
    </source>
</evidence>
<proteinExistence type="predicted"/>
<protein>
    <submittedName>
        <fullName evidence="2">Uncharacterized protein</fullName>
    </submittedName>
</protein>
<organism evidence="2 3">
    <name type="scientific">Caerostris extrusa</name>
    <name type="common">Bark spider</name>
    <name type="synonym">Caerostris bankana</name>
    <dbReference type="NCBI Taxonomy" id="172846"/>
    <lineage>
        <taxon>Eukaryota</taxon>
        <taxon>Metazoa</taxon>
        <taxon>Ecdysozoa</taxon>
        <taxon>Arthropoda</taxon>
        <taxon>Chelicerata</taxon>
        <taxon>Arachnida</taxon>
        <taxon>Araneae</taxon>
        <taxon>Araneomorphae</taxon>
        <taxon>Entelegynae</taxon>
        <taxon>Araneoidea</taxon>
        <taxon>Araneidae</taxon>
        <taxon>Caerostris</taxon>
    </lineage>
</organism>
<dbReference type="Proteomes" id="UP001054945">
    <property type="component" value="Unassembled WGS sequence"/>
</dbReference>
<dbReference type="AlphaFoldDB" id="A0AAV4N415"/>
<evidence type="ECO:0000313" key="3">
    <source>
        <dbReference type="Proteomes" id="UP001054945"/>
    </source>
</evidence>
<keyword evidence="3" id="KW-1185">Reference proteome</keyword>
<name>A0AAV4N415_CAEEX</name>
<evidence type="ECO:0000313" key="2">
    <source>
        <dbReference type="EMBL" id="GIX79457.1"/>
    </source>
</evidence>
<dbReference type="EMBL" id="BPLR01020496">
    <property type="protein sequence ID" value="GIX79457.1"/>
    <property type="molecule type" value="Genomic_DNA"/>
</dbReference>
<sequence length="95" mass="10866">MGPQDLRERALTFPFSVFLTKFHIVHVAVDHPPWRRAMTARPFPEHLTWFSRTPAPDPFPEEGGGERRAPSAGSIDPRHSLKTLLQIFNFFNSPT</sequence>